<dbReference type="EMBL" id="JACGZW010000003">
    <property type="protein sequence ID" value="MBB1153483.1"/>
    <property type="molecule type" value="Genomic_DNA"/>
</dbReference>
<dbReference type="RefSeq" id="WP_182890604.1">
    <property type="nucleotide sequence ID" value="NZ_JACGZW010000003.1"/>
</dbReference>
<gene>
    <name evidence="1" type="ORF">H4281_10115</name>
</gene>
<proteinExistence type="predicted"/>
<keyword evidence="2" id="KW-1185">Reference proteome</keyword>
<evidence type="ECO:0000313" key="2">
    <source>
        <dbReference type="Proteomes" id="UP000526734"/>
    </source>
</evidence>
<dbReference type="AlphaFoldDB" id="A0A7W3VUJ7"/>
<protein>
    <submittedName>
        <fullName evidence="1">Uncharacterized protein</fullName>
    </submittedName>
</protein>
<accession>A0A7W3VUJ7</accession>
<organism evidence="1 2">
    <name type="scientific">Amycolatopsis dendrobii</name>
    <dbReference type="NCBI Taxonomy" id="2760662"/>
    <lineage>
        <taxon>Bacteria</taxon>
        <taxon>Bacillati</taxon>
        <taxon>Actinomycetota</taxon>
        <taxon>Actinomycetes</taxon>
        <taxon>Pseudonocardiales</taxon>
        <taxon>Pseudonocardiaceae</taxon>
        <taxon>Amycolatopsis</taxon>
    </lineage>
</organism>
<dbReference type="Proteomes" id="UP000526734">
    <property type="component" value="Unassembled WGS sequence"/>
</dbReference>
<reference evidence="1 2" key="1">
    <citation type="submission" date="2020-08" db="EMBL/GenBank/DDBJ databases">
        <title>Amycolatopsis sp. nov. DR6-1 isolated from Dendrobium heterocarpum.</title>
        <authorList>
            <person name="Tedsree N."/>
            <person name="Kuncharoen N."/>
            <person name="Likhitwitayawuid K."/>
            <person name="Tanasupawat S."/>
        </authorList>
    </citation>
    <scope>NUCLEOTIDE SEQUENCE [LARGE SCALE GENOMIC DNA]</scope>
    <source>
        <strain evidence="1 2">DR6-1</strain>
    </source>
</reference>
<evidence type="ECO:0000313" key="1">
    <source>
        <dbReference type="EMBL" id="MBB1153483.1"/>
    </source>
</evidence>
<name>A0A7W3VUJ7_9PSEU</name>
<sequence length="202" mass="22249">MASKAVRINQGILDWLMESEEGAAALEPYREGEEPAVTLYRHLHSLKRQSDGSVLAAALTSDELETLRDAADRIMNPSDAGESSRGLRNSARVLMRQCSQAIAAGPPLVTSINPEDRGPLVVEIEHDPLVALLAAADKQVEQLKYALALAEDQRSAIRRLRDEKIAHLAEKYNHTQLGKMFDRTAVQVSRIISAQTDAKQEE</sequence>
<comment type="caution">
    <text evidence="1">The sequence shown here is derived from an EMBL/GenBank/DDBJ whole genome shotgun (WGS) entry which is preliminary data.</text>
</comment>